<dbReference type="InterPro" id="IPR014729">
    <property type="entry name" value="Rossmann-like_a/b/a_fold"/>
</dbReference>
<evidence type="ECO:0000256" key="3">
    <source>
        <dbReference type="ARBA" id="ARBA00022962"/>
    </source>
</evidence>
<dbReference type="PANTHER" id="PTHR45937:SF1">
    <property type="entry name" value="ASPARAGINE SYNTHETASE DOMAIN-CONTAINING PROTEIN 1"/>
    <property type="match status" value="1"/>
</dbReference>
<dbReference type="GO" id="GO:0004066">
    <property type="term" value="F:asparagine synthase (glutamine-hydrolyzing) activity"/>
    <property type="evidence" value="ECO:0007669"/>
    <property type="project" value="InterPro"/>
</dbReference>
<dbReference type="GO" id="GO:0006529">
    <property type="term" value="P:asparagine biosynthetic process"/>
    <property type="evidence" value="ECO:0007669"/>
    <property type="project" value="UniProtKB-KW"/>
</dbReference>
<organism evidence="4 5">
    <name type="scientific">Rotaria magnacalcarata</name>
    <dbReference type="NCBI Taxonomy" id="392030"/>
    <lineage>
        <taxon>Eukaryota</taxon>
        <taxon>Metazoa</taxon>
        <taxon>Spiralia</taxon>
        <taxon>Gnathifera</taxon>
        <taxon>Rotifera</taxon>
        <taxon>Eurotatoria</taxon>
        <taxon>Bdelloidea</taxon>
        <taxon>Philodinida</taxon>
        <taxon>Philodinidae</taxon>
        <taxon>Rotaria</taxon>
    </lineage>
</organism>
<sequence>ESIIKNVIYPCSTVLDDSIGSALWFAARGNGILHQDNVPYESLAEVLLSGLGADEQLAGYSRHRRTFETGGWKALENELDMEMNRISKRNLGRDDR</sequence>
<evidence type="ECO:0000256" key="2">
    <source>
        <dbReference type="ARBA" id="ARBA00022888"/>
    </source>
</evidence>
<accession>A0A8S3J2C3</accession>
<dbReference type="InterPro" id="IPR001962">
    <property type="entry name" value="Asn_synthase"/>
</dbReference>
<dbReference type="AlphaFoldDB" id="A0A8S3J2C3"/>
<keyword evidence="3" id="KW-0315">Glutamine amidotransferase</keyword>
<dbReference type="Gene3D" id="3.40.50.620">
    <property type="entry name" value="HUPs"/>
    <property type="match status" value="1"/>
</dbReference>
<feature type="non-terminal residue" evidence="4">
    <location>
        <position position="96"/>
    </location>
</feature>
<dbReference type="EMBL" id="CAJOBJ010353660">
    <property type="protein sequence ID" value="CAF5211490.1"/>
    <property type="molecule type" value="Genomic_DNA"/>
</dbReference>
<feature type="non-terminal residue" evidence="4">
    <location>
        <position position="1"/>
    </location>
</feature>
<evidence type="ECO:0000313" key="5">
    <source>
        <dbReference type="Proteomes" id="UP000681720"/>
    </source>
</evidence>
<evidence type="ECO:0000256" key="1">
    <source>
        <dbReference type="ARBA" id="ARBA00022605"/>
    </source>
</evidence>
<name>A0A8S3J2C3_9BILA</name>
<keyword evidence="2" id="KW-0061">Asparagine biosynthesis</keyword>
<comment type="caution">
    <text evidence="4">The sequence shown here is derived from an EMBL/GenBank/DDBJ whole genome shotgun (WGS) entry which is preliminary data.</text>
</comment>
<protein>
    <submittedName>
        <fullName evidence="4">Uncharacterized protein</fullName>
    </submittedName>
</protein>
<dbReference type="PANTHER" id="PTHR45937">
    <property type="entry name" value="ASPARAGINE SYNTHETASE DOMAIN-CONTAINING PROTEIN 1"/>
    <property type="match status" value="1"/>
</dbReference>
<proteinExistence type="predicted"/>
<reference evidence="4" key="1">
    <citation type="submission" date="2021-02" db="EMBL/GenBank/DDBJ databases">
        <authorList>
            <person name="Nowell W R."/>
        </authorList>
    </citation>
    <scope>NUCLEOTIDE SEQUENCE</scope>
</reference>
<evidence type="ECO:0000313" key="4">
    <source>
        <dbReference type="EMBL" id="CAF5211490.1"/>
    </source>
</evidence>
<keyword evidence="1" id="KW-0028">Amino-acid biosynthesis</keyword>
<dbReference type="CDD" id="cd01991">
    <property type="entry name" value="Asn_synthase_B_C"/>
    <property type="match status" value="1"/>
</dbReference>
<dbReference type="InterPro" id="IPR051857">
    <property type="entry name" value="Asn_synthetase_domain"/>
</dbReference>
<gene>
    <name evidence="4" type="ORF">GIL414_LOCUS79949</name>
</gene>
<dbReference type="Proteomes" id="UP000681720">
    <property type="component" value="Unassembled WGS sequence"/>
</dbReference>